<accession>A0ACC3CI50</accession>
<gene>
    <name evidence="1" type="ORF">I4F81_012088</name>
</gene>
<evidence type="ECO:0000313" key="1">
    <source>
        <dbReference type="EMBL" id="KAK1869615.1"/>
    </source>
</evidence>
<reference evidence="1" key="1">
    <citation type="submission" date="2019-11" db="EMBL/GenBank/DDBJ databases">
        <title>Nori genome reveals adaptations in red seaweeds to the harsh intertidal environment.</title>
        <authorList>
            <person name="Wang D."/>
            <person name="Mao Y."/>
        </authorList>
    </citation>
    <scope>NUCLEOTIDE SEQUENCE</scope>
    <source>
        <tissue evidence="1">Gametophyte</tissue>
    </source>
</reference>
<dbReference type="EMBL" id="CM020620">
    <property type="protein sequence ID" value="KAK1869615.1"/>
    <property type="molecule type" value="Genomic_DNA"/>
</dbReference>
<dbReference type="Proteomes" id="UP000798662">
    <property type="component" value="Chromosome 3"/>
</dbReference>
<comment type="caution">
    <text evidence="1">The sequence shown here is derived from an EMBL/GenBank/DDBJ whole genome shotgun (WGS) entry which is preliminary data.</text>
</comment>
<evidence type="ECO:0000313" key="2">
    <source>
        <dbReference type="Proteomes" id="UP000798662"/>
    </source>
</evidence>
<sequence length="598" mass="61587">MQLGGAGVGWRRVHRRTSWQVSHGRLLSLVDVWKKHVLVADVWTPREAERGRDAESGHANTEGWGRGSCRLCLQLEKNVAAAPAAAFPSQAAAYKAASTPRSLIPLSTCLLPMNPSTPSPVPVRRGSARSPPAVARTARTAMDGLLGVSSPRAGPPSPATSAAGVTQRTPWRAVAAVSAVAAAAAIALGASTASLWRSPPAPAVACGGGPAAVRQVEPPREVLGHDLDCAGGNYSATALKLVTELPVVRLLSNRPTGTGGGGGTAAAAAAAPVALSSFEVSDVAGAPGGSDVFAVFDNTFRIGHFYSGLSYEATAGGGEAGATGGGINRLLTWPGDNGTESQFEVLAYNASSSTFLIIQESIANASGSLVPRVMEVSLHNDTATVHGTCDGALTFSSENKGFEGAAVATAADGTSYLLGLCEGNYCGSGDTGRTPGGGRLLVMARESTAAGGCAWVPYQTVALPASANFMDYSAVSIFNNTRVAVASQENAAVWIGELALLDGARLSTVHPAWVEGIAETGEGGSIHGERALFGLSEGKVYDLPRNSQCQRIYCNVEGIHWQEPDVLVAVSDRMKSGGKQPFVCREHDQSIHTFLVPP</sequence>
<keyword evidence="2" id="KW-1185">Reference proteome</keyword>
<organism evidence="1 2">
    <name type="scientific">Pyropia yezoensis</name>
    <name type="common">Susabi-nori</name>
    <name type="synonym">Porphyra yezoensis</name>
    <dbReference type="NCBI Taxonomy" id="2788"/>
    <lineage>
        <taxon>Eukaryota</taxon>
        <taxon>Rhodophyta</taxon>
        <taxon>Bangiophyceae</taxon>
        <taxon>Bangiales</taxon>
        <taxon>Bangiaceae</taxon>
        <taxon>Pyropia</taxon>
    </lineage>
</organism>
<proteinExistence type="predicted"/>
<name>A0ACC3CI50_PYRYE</name>
<protein>
    <submittedName>
        <fullName evidence="1">Uncharacterized protein</fullName>
    </submittedName>
</protein>